<dbReference type="SUPFAM" id="SSF51905">
    <property type="entry name" value="FAD/NAD(P)-binding domain"/>
    <property type="match status" value="1"/>
</dbReference>
<dbReference type="InterPro" id="IPR051104">
    <property type="entry name" value="FAD_monoxygenase"/>
</dbReference>
<evidence type="ECO:0000256" key="2">
    <source>
        <dbReference type="ARBA" id="ARBA00022827"/>
    </source>
</evidence>
<dbReference type="PANTHER" id="PTHR46720:SF3">
    <property type="entry name" value="FAD-BINDING DOMAIN-CONTAINING PROTEIN-RELATED"/>
    <property type="match status" value="1"/>
</dbReference>
<reference evidence="6 7" key="1">
    <citation type="submission" date="2024-07" db="EMBL/GenBank/DDBJ databases">
        <title>Section-level genome sequencing and comparative genomics of Aspergillus sections Usti and Cavernicolus.</title>
        <authorList>
            <consortium name="Lawrence Berkeley National Laboratory"/>
            <person name="Nybo J.L."/>
            <person name="Vesth T.C."/>
            <person name="Theobald S."/>
            <person name="Frisvad J.C."/>
            <person name="Larsen T.O."/>
            <person name="Kjaerboelling I."/>
            <person name="Rothschild-Mancinelli K."/>
            <person name="Lyhne E.K."/>
            <person name="Kogle M.E."/>
            <person name="Barry K."/>
            <person name="Clum A."/>
            <person name="Na H."/>
            <person name="Ledsgaard L."/>
            <person name="Lin J."/>
            <person name="Lipzen A."/>
            <person name="Kuo A."/>
            <person name="Riley R."/>
            <person name="Mondo S."/>
            <person name="Labutti K."/>
            <person name="Haridas S."/>
            <person name="Pangalinan J."/>
            <person name="Salamov A.A."/>
            <person name="Simmons B.A."/>
            <person name="Magnuson J.K."/>
            <person name="Chen J."/>
            <person name="Drula E."/>
            <person name="Henrissat B."/>
            <person name="Wiebenga A."/>
            <person name="Lubbers R.J."/>
            <person name="Gomes A.C."/>
            <person name="Makela M.R."/>
            <person name="Stajich J."/>
            <person name="Grigoriev I.V."/>
            <person name="Mortensen U.H."/>
            <person name="De Vries R.P."/>
            <person name="Baker S.E."/>
            <person name="Andersen M.R."/>
        </authorList>
    </citation>
    <scope>NUCLEOTIDE SEQUENCE [LARGE SCALE GENOMIC DNA]</scope>
    <source>
        <strain evidence="6 7">CBS 209.92</strain>
    </source>
</reference>
<evidence type="ECO:0000313" key="6">
    <source>
        <dbReference type="EMBL" id="KAL2801092.1"/>
    </source>
</evidence>
<dbReference type="InterPro" id="IPR036188">
    <property type="entry name" value="FAD/NAD-bd_sf"/>
</dbReference>
<accession>A0ABR4GQ92</accession>
<feature type="compositionally biased region" description="Basic and acidic residues" evidence="4">
    <location>
        <begin position="87"/>
        <end position="106"/>
    </location>
</feature>
<dbReference type="EMBL" id="JBFTWV010000001">
    <property type="protein sequence ID" value="KAL2801092.1"/>
    <property type="molecule type" value="Genomic_DNA"/>
</dbReference>
<sequence>MVAPNQQSISIAIIGGGPGGLGTAIALSALPFVSVTLYEQAPEPREVGAGLSIGRNAWNVLNLLGAAERVRGGKLGTSWQRNGRTGEVVHTDASHATPAEEKKDEAKQEEEDPRFASIRARRTRLQAALLDKVPDGTIQFGKKLAEIWDLGEGKGVKLRFQDGMETTADFVVGADGIRSIVRRTIFPDHHLHVTGNTAFRVLIPLSSIAHVKDFPAENGWWHGLNGHIYFAPVDDDSEIQDKDESQLFEITVRSYNEPISPDRTATWAVPIMNEKVLARTAEYEARIQSVLRAVPEGSWREFAMVAGPCLAEITAWDKVALIGDASHPLSGAFGSGAAFAMEDGWILARALEREYSRNGNGSLSMAAKATAIRNALRIFQVIRGPYYERMYDFLASREKHSQGTRKEDDVDFGSIIKARVAGLGFVAGGKMDWIYKNDIEQVWKEYVAGEQVARL</sequence>
<dbReference type="PRINTS" id="PR00420">
    <property type="entry name" value="RNGMNOXGNASE"/>
</dbReference>
<dbReference type="InterPro" id="IPR002938">
    <property type="entry name" value="FAD-bd"/>
</dbReference>
<evidence type="ECO:0000313" key="7">
    <source>
        <dbReference type="Proteomes" id="UP001610563"/>
    </source>
</evidence>
<proteinExistence type="predicted"/>
<evidence type="ECO:0000256" key="4">
    <source>
        <dbReference type="SAM" id="MobiDB-lite"/>
    </source>
</evidence>
<evidence type="ECO:0000256" key="1">
    <source>
        <dbReference type="ARBA" id="ARBA00022630"/>
    </source>
</evidence>
<keyword evidence="7" id="KW-1185">Reference proteome</keyword>
<protein>
    <recommendedName>
        <fullName evidence="5">FAD-binding domain-containing protein</fullName>
    </recommendedName>
</protein>
<keyword evidence="1" id="KW-0285">Flavoprotein</keyword>
<dbReference type="Gene3D" id="3.50.50.60">
    <property type="entry name" value="FAD/NAD(P)-binding domain"/>
    <property type="match status" value="1"/>
</dbReference>
<keyword evidence="3" id="KW-0560">Oxidoreductase</keyword>
<gene>
    <name evidence="6" type="ORF">BJX66DRAFT_289004</name>
</gene>
<dbReference type="PANTHER" id="PTHR46720">
    <property type="entry name" value="HYDROXYLASE, PUTATIVE (AFU_ORTHOLOGUE AFUA_3G01460)-RELATED"/>
    <property type="match status" value="1"/>
</dbReference>
<name>A0ABR4GQ92_9EURO</name>
<keyword evidence="2" id="KW-0274">FAD</keyword>
<evidence type="ECO:0000259" key="5">
    <source>
        <dbReference type="Pfam" id="PF01494"/>
    </source>
</evidence>
<evidence type="ECO:0000256" key="3">
    <source>
        <dbReference type="ARBA" id="ARBA00023002"/>
    </source>
</evidence>
<feature type="domain" description="FAD-binding" evidence="5">
    <location>
        <begin position="10"/>
        <end position="363"/>
    </location>
</feature>
<organism evidence="6 7">
    <name type="scientific">Aspergillus keveii</name>
    <dbReference type="NCBI Taxonomy" id="714993"/>
    <lineage>
        <taxon>Eukaryota</taxon>
        <taxon>Fungi</taxon>
        <taxon>Dikarya</taxon>
        <taxon>Ascomycota</taxon>
        <taxon>Pezizomycotina</taxon>
        <taxon>Eurotiomycetes</taxon>
        <taxon>Eurotiomycetidae</taxon>
        <taxon>Eurotiales</taxon>
        <taxon>Aspergillaceae</taxon>
        <taxon>Aspergillus</taxon>
        <taxon>Aspergillus subgen. Nidulantes</taxon>
    </lineage>
</organism>
<dbReference type="Pfam" id="PF01494">
    <property type="entry name" value="FAD_binding_3"/>
    <property type="match status" value="1"/>
</dbReference>
<feature type="region of interest" description="Disordered" evidence="4">
    <location>
        <begin position="77"/>
        <end position="113"/>
    </location>
</feature>
<dbReference type="Proteomes" id="UP001610563">
    <property type="component" value="Unassembled WGS sequence"/>
</dbReference>
<comment type="caution">
    <text evidence="6">The sequence shown here is derived from an EMBL/GenBank/DDBJ whole genome shotgun (WGS) entry which is preliminary data.</text>
</comment>